<keyword evidence="5" id="KW-0540">Nuclease</keyword>
<evidence type="ECO:0000313" key="8">
    <source>
        <dbReference type="Proteomes" id="UP001570846"/>
    </source>
</evidence>
<dbReference type="FunFam" id="3.30.420.10:FF:000045">
    <property type="entry name" value="3'-5' exonuclease DinG"/>
    <property type="match status" value="1"/>
</dbReference>
<dbReference type="OrthoDB" id="9803913at2"/>
<reference evidence="6 8" key="3">
    <citation type="submission" date="2024-08" db="EMBL/GenBank/DDBJ databases">
        <authorList>
            <person name="Wei W."/>
        </authorList>
    </citation>
    <scope>NUCLEOTIDE SEQUENCE [LARGE SCALE GENOMIC DNA]</scope>
    <source>
        <strain evidence="6 8">XU2</strain>
    </source>
</reference>
<evidence type="ECO:0000313" key="6">
    <source>
        <dbReference type="EMBL" id="MFA1770786.1"/>
    </source>
</evidence>
<organism evidence="5 7">
    <name type="scientific">Rufibacter glacialis</name>
    <dbReference type="NCBI Taxonomy" id="1259555"/>
    <lineage>
        <taxon>Bacteria</taxon>
        <taxon>Pseudomonadati</taxon>
        <taxon>Bacteroidota</taxon>
        <taxon>Cytophagia</taxon>
        <taxon>Cytophagales</taxon>
        <taxon>Hymenobacteraceae</taxon>
        <taxon>Rufibacter</taxon>
    </lineage>
</organism>
<dbReference type="CDD" id="cd06127">
    <property type="entry name" value="DEDDh"/>
    <property type="match status" value="1"/>
</dbReference>
<dbReference type="EMBL" id="VKKZ01000021">
    <property type="protein sequence ID" value="KAA6433164.1"/>
    <property type="molecule type" value="Genomic_DNA"/>
</dbReference>
<dbReference type="SMART" id="SM00479">
    <property type="entry name" value="EXOIII"/>
    <property type="match status" value="1"/>
</dbReference>
<feature type="domain" description="Exonuclease" evidence="4">
    <location>
        <begin position="19"/>
        <end position="183"/>
    </location>
</feature>
<dbReference type="InterPro" id="IPR012337">
    <property type="entry name" value="RNaseH-like_sf"/>
</dbReference>
<dbReference type="Proteomes" id="UP000323866">
    <property type="component" value="Unassembled WGS sequence"/>
</dbReference>
<dbReference type="EMBL" id="JBGOGF010000003">
    <property type="protein sequence ID" value="MFA1770786.1"/>
    <property type="molecule type" value="Genomic_DNA"/>
</dbReference>
<proteinExistence type="predicted"/>
<reference evidence="5 7" key="1">
    <citation type="submission" date="2019-07" db="EMBL/GenBank/DDBJ databases">
        <authorList>
            <person name="Qu J.-H."/>
        </authorList>
    </citation>
    <scope>NUCLEOTIDE SEQUENCE [LARGE SCALE GENOMIC DNA]</scope>
    <source>
        <strain evidence="5 7">MDT1-10-3</strain>
    </source>
</reference>
<dbReference type="GO" id="GO:0003887">
    <property type="term" value="F:DNA-directed DNA polymerase activity"/>
    <property type="evidence" value="ECO:0007669"/>
    <property type="project" value="InterPro"/>
</dbReference>
<comment type="subunit">
    <text evidence="2">DNA polymerase III contains a core (composed of alpha, epsilon and theta chains) that associates with a tau subunit. This core dimerizes to form the POLIII' complex. PolIII' associates with the gamma complex (composed of gamma, delta, delta', psi and chi chains) and with the beta chain to form the complete DNA polymerase III complex.</text>
</comment>
<evidence type="ECO:0000256" key="1">
    <source>
        <dbReference type="ARBA" id="ARBA00025483"/>
    </source>
</evidence>
<dbReference type="InterPro" id="IPR013520">
    <property type="entry name" value="Ribonucl_H"/>
</dbReference>
<dbReference type="Gene3D" id="3.30.420.10">
    <property type="entry name" value="Ribonuclease H-like superfamily/Ribonuclease H"/>
    <property type="match status" value="1"/>
</dbReference>
<dbReference type="NCBIfam" id="TIGR00573">
    <property type="entry name" value="dnaq"/>
    <property type="match status" value="1"/>
</dbReference>
<feature type="region of interest" description="Disordered" evidence="3">
    <location>
        <begin position="211"/>
        <end position="237"/>
    </location>
</feature>
<evidence type="ECO:0000256" key="2">
    <source>
        <dbReference type="ARBA" id="ARBA00026073"/>
    </source>
</evidence>
<keyword evidence="5" id="KW-0378">Hydrolase</keyword>
<dbReference type="Pfam" id="PF00929">
    <property type="entry name" value="RNase_T"/>
    <property type="match status" value="1"/>
</dbReference>
<comment type="caution">
    <text evidence="5">The sequence shown here is derived from an EMBL/GenBank/DDBJ whole genome shotgun (WGS) entry which is preliminary data.</text>
</comment>
<reference evidence="5 7" key="2">
    <citation type="submission" date="2019-09" db="EMBL/GenBank/DDBJ databases">
        <title>A bacterium isolated from glacier soil.</title>
        <authorList>
            <person name="Liu Q."/>
        </authorList>
    </citation>
    <scope>NUCLEOTIDE SEQUENCE [LARGE SCALE GENOMIC DNA]</scope>
    <source>
        <strain evidence="5 7">MDT1-10-3</strain>
    </source>
</reference>
<feature type="compositionally biased region" description="Basic and acidic residues" evidence="3">
    <location>
        <begin position="228"/>
        <end position="237"/>
    </location>
</feature>
<dbReference type="GO" id="GO:0008408">
    <property type="term" value="F:3'-5' exonuclease activity"/>
    <property type="evidence" value="ECO:0007669"/>
    <property type="project" value="TreeGrafter"/>
</dbReference>
<comment type="function">
    <text evidence="1">DNA polymerase III is a complex, multichain enzyme responsible for most of the replicative synthesis in bacteria. The epsilon subunit contain the editing function and is a proofreading 3'-5' exonuclease.</text>
</comment>
<accession>A0A5M8QDX3</accession>
<dbReference type="PANTHER" id="PTHR30231:SF41">
    <property type="entry name" value="DNA POLYMERASE III SUBUNIT EPSILON"/>
    <property type="match status" value="1"/>
</dbReference>
<protein>
    <submittedName>
        <fullName evidence="5">3'-5' exonuclease</fullName>
    </submittedName>
    <submittedName>
        <fullName evidence="6">PolC-type DNA polymerase III</fullName>
    </submittedName>
</protein>
<dbReference type="GO" id="GO:0005829">
    <property type="term" value="C:cytosol"/>
    <property type="evidence" value="ECO:0007669"/>
    <property type="project" value="TreeGrafter"/>
</dbReference>
<gene>
    <name evidence="6" type="ORF">ACD591_05740</name>
    <name evidence="5" type="ORF">FOE74_11790</name>
</gene>
<evidence type="ECO:0000313" key="7">
    <source>
        <dbReference type="Proteomes" id="UP000323866"/>
    </source>
</evidence>
<evidence type="ECO:0000259" key="4">
    <source>
        <dbReference type="SMART" id="SM00479"/>
    </source>
</evidence>
<keyword evidence="8" id="KW-1185">Reference proteome</keyword>
<dbReference type="Proteomes" id="UP001570846">
    <property type="component" value="Unassembled WGS sequence"/>
</dbReference>
<dbReference type="GO" id="GO:0045004">
    <property type="term" value="P:DNA replication proofreading"/>
    <property type="evidence" value="ECO:0007669"/>
    <property type="project" value="TreeGrafter"/>
</dbReference>
<name>A0A5M8QDX3_9BACT</name>
<dbReference type="GO" id="GO:0003677">
    <property type="term" value="F:DNA binding"/>
    <property type="evidence" value="ECO:0007669"/>
    <property type="project" value="InterPro"/>
</dbReference>
<evidence type="ECO:0000256" key="3">
    <source>
        <dbReference type="SAM" id="MobiDB-lite"/>
    </source>
</evidence>
<dbReference type="InterPro" id="IPR006054">
    <property type="entry name" value="DnaQ"/>
</dbReference>
<dbReference type="RefSeq" id="WP_149098826.1">
    <property type="nucleotide sequence ID" value="NZ_BMMG01000004.1"/>
</dbReference>
<dbReference type="AlphaFoldDB" id="A0A5M8QDX3"/>
<dbReference type="InterPro" id="IPR036397">
    <property type="entry name" value="RNaseH_sf"/>
</dbReference>
<dbReference type="PANTHER" id="PTHR30231">
    <property type="entry name" value="DNA POLYMERASE III SUBUNIT EPSILON"/>
    <property type="match status" value="1"/>
</dbReference>
<sequence>MSDAPFLPLFPQLTPILSNVTALDFETTGVSGSKGRVIEIAAIKSAYGKIIGRFHTLVKLKGELPQKITQITGITSEDLVNAMEERTAFSILREFIGDSTVVAHNAPFDLGFLYSTYRRLKLPPAHHPFLDTLSVCRLRQPSPRSLPDMCQVYGIPLTRWHRALPDATATWHLLHRLHEESPLDDMRNKLVLNPRYGTPFWLPPLAEVLSPSPVPPSPQEVTLPHSGKFPEEDQTRP</sequence>
<keyword evidence="5" id="KW-0269">Exonuclease</keyword>
<dbReference type="SUPFAM" id="SSF53098">
    <property type="entry name" value="Ribonuclease H-like"/>
    <property type="match status" value="1"/>
</dbReference>
<evidence type="ECO:0000313" key="5">
    <source>
        <dbReference type="EMBL" id="KAA6433164.1"/>
    </source>
</evidence>